<proteinExistence type="predicted"/>
<gene>
    <name evidence="1" type="ORF">AMECASPLE_032175</name>
</gene>
<accession>A0ABV0YI86</accession>
<dbReference type="EMBL" id="JAHRIP010032336">
    <property type="protein sequence ID" value="MEQ2293325.1"/>
    <property type="molecule type" value="Genomic_DNA"/>
</dbReference>
<sequence length="142" mass="15910">MLEIPDFPNTHAFVLSPQNQFVEPPFTEVAAAGGLEYFSTSFPHLDGEFFVQPSLQNHSSSVRLDGKHLWHTFSVRFGSGLGLDHFIVALAVCLGLLYRMEGKPPSQSQFFNRFSSRIALHSSFYQLWSVSLSLLKKSMSIA</sequence>
<keyword evidence="2" id="KW-1185">Reference proteome</keyword>
<reference evidence="1 2" key="1">
    <citation type="submission" date="2021-06" db="EMBL/GenBank/DDBJ databases">
        <authorList>
            <person name="Palmer J.M."/>
        </authorList>
    </citation>
    <scope>NUCLEOTIDE SEQUENCE [LARGE SCALE GENOMIC DNA]</scope>
    <source>
        <strain evidence="1 2">AS_MEX2019</strain>
        <tissue evidence="1">Muscle</tissue>
    </source>
</reference>
<evidence type="ECO:0000313" key="2">
    <source>
        <dbReference type="Proteomes" id="UP001469553"/>
    </source>
</evidence>
<organism evidence="1 2">
    <name type="scientific">Ameca splendens</name>
    <dbReference type="NCBI Taxonomy" id="208324"/>
    <lineage>
        <taxon>Eukaryota</taxon>
        <taxon>Metazoa</taxon>
        <taxon>Chordata</taxon>
        <taxon>Craniata</taxon>
        <taxon>Vertebrata</taxon>
        <taxon>Euteleostomi</taxon>
        <taxon>Actinopterygii</taxon>
        <taxon>Neopterygii</taxon>
        <taxon>Teleostei</taxon>
        <taxon>Neoteleostei</taxon>
        <taxon>Acanthomorphata</taxon>
        <taxon>Ovalentaria</taxon>
        <taxon>Atherinomorphae</taxon>
        <taxon>Cyprinodontiformes</taxon>
        <taxon>Goodeidae</taxon>
        <taxon>Ameca</taxon>
    </lineage>
</organism>
<protein>
    <submittedName>
        <fullName evidence="1">Uncharacterized protein</fullName>
    </submittedName>
</protein>
<comment type="caution">
    <text evidence="1">The sequence shown here is derived from an EMBL/GenBank/DDBJ whole genome shotgun (WGS) entry which is preliminary data.</text>
</comment>
<dbReference type="Proteomes" id="UP001469553">
    <property type="component" value="Unassembled WGS sequence"/>
</dbReference>
<evidence type="ECO:0000313" key="1">
    <source>
        <dbReference type="EMBL" id="MEQ2293325.1"/>
    </source>
</evidence>
<name>A0ABV0YI86_9TELE</name>